<name>A0A7S1WGR0_ALECA</name>
<keyword evidence="2" id="KW-0732">Signal</keyword>
<dbReference type="Gene3D" id="3.50.4.10">
    <property type="entry name" value="Hepatocyte Growth Factor"/>
    <property type="match status" value="1"/>
</dbReference>
<dbReference type="PROSITE" id="PS50222">
    <property type="entry name" value="EF_HAND_2"/>
    <property type="match status" value="1"/>
</dbReference>
<dbReference type="CDD" id="cd22249">
    <property type="entry name" value="UDM1_RNF168_RNF169-like"/>
    <property type="match status" value="1"/>
</dbReference>
<evidence type="ECO:0000256" key="1">
    <source>
        <dbReference type="SAM" id="MobiDB-lite"/>
    </source>
</evidence>
<proteinExistence type="predicted"/>
<reference evidence="4" key="1">
    <citation type="submission" date="2021-01" db="EMBL/GenBank/DDBJ databases">
        <authorList>
            <person name="Corre E."/>
            <person name="Pelletier E."/>
            <person name="Niang G."/>
            <person name="Scheremetjew M."/>
            <person name="Finn R."/>
            <person name="Kale V."/>
            <person name="Holt S."/>
            <person name="Cochrane G."/>
            <person name="Meng A."/>
            <person name="Brown T."/>
            <person name="Cohen L."/>
        </authorList>
    </citation>
    <scope>NUCLEOTIDE SEQUENCE</scope>
    <source>
        <strain evidence="4">OF101</strain>
    </source>
</reference>
<dbReference type="InterPro" id="IPR003609">
    <property type="entry name" value="Pan_app"/>
</dbReference>
<evidence type="ECO:0000256" key="2">
    <source>
        <dbReference type="SAM" id="SignalP"/>
    </source>
</evidence>
<protein>
    <recommendedName>
        <fullName evidence="3">EF-hand domain-containing protein</fullName>
    </recommendedName>
</protein>
<evidence type="ECO:0000313" key="4">
    <source>
        <dbReference type="EMBL" id="CAD9167237.1"/>
    </source>
</evidence>
<accession>A0A7S1WGR0</accession>
<feature type="domain" description="EF-hand" evidence="3">
    <location>
        <begin position="116"/>
        <end position="151"/>
    </location>
</feature>
<sequence>MVLRLLPRLLPAQLLLGAVVAITADVLGSADDAVTLLQVVTPSSAAFEVGDEVDVEGLEGVPGSNLRGVITGTGAQPSTYSVAVWEAPPEHRFMSDVAASSIRLYKAHPTYAPVATNLQAGMDLFSAIDGDRNGAITRGEFVKAVSQLAGASTSTVMAAAAAAVPRVPSTPLAEAPAEEAAAALSVEAARAPPPALEEATPPAAPAVLPAGTDCWVEGYTSSACCDLYWGPSGDDHCWNGIFTFQRCCKPDEQVVQEAERYTGALSAEGAESKVDELERQKAAEEEKRKKEEAEKQRTNTVSSEEQREMMRKAEAEARERYDAELKRRAKEEERQMLKEQAKLRAEKREEEEAKRKAEEAEQLEFERKACPDGFQYFSGDAPGFDQFGHEDKLKRKSVEACAKECTKTSLCQSFEWSPTKTQCNLNKVSEPKAAKFMDFVFCKRLKKA</sequence>
<feature type="region of interest" description="Disordered" evidence="1">
    <location>
        <begin position="266"/>
        <end position="320"/>
    </location>
</feature>
<feature type="region of interest" description="Disordered" evidence="1">
    <location>
        <begin position="342"/>
        <end position="362"/>
    </location>
</feature>
<dbReference type="PROSITE" id="PS00018">
    <property type="entry name" value="EF_HAND_1"/>
    <property type="match status" value="1"/>
</dbReference>
<evidence type="ECO:0000259" key="3">
    <source>
        <dbReference type="PROSITE" id="PS50222"/>
    </source>
</evidence>
<gene>
    <name evidence="4" type="ORF">ACAT0790_LOCUS44005</name>
</gene>
<organism evidence="4">
    <name type="scientific">Alexandrium catenella</name>
    <name type="common">Red tide dinoflagellate</name>
    <name type="synonym">Gonyaulax catenella</name>
    <dbReference type="NCBI Taxonomy" id="2925"/>
    <lineage>
        <taxon>Eukaryota</taxon>
        <taxon>Sar</taxon>
        <taxon>Alveolata</taxon>
        <taxon>Dinophyceae</taxon>
        <taxon>Gonyaulacales</taxon>
        <taxon>Pyrocystaceae</taxon>
        <taxon>Alexandrium</taxon>
    </lineage>
</organism>
<dbReference type="AlphaFoldDB" id="A0A7S1WGR0"/>
<feature type="compositionally biased region" description="Basic and acidic residues" evidence="1">
    <location>
        <begin position="270"/>
        <end position="297"/>
    </location>
</feature>
<dbReference type="InterPro" id="IPR002048">
    <property type="entry name" value="EF_hand_dom"/>
</dbReference>
<dbReference type="SUPFAM" id="SSF57414">
    <property type="entry name" value="Hairpin loop containing domain-like"/>
    <property type="match status" value="1"/>
</dbReference>
<dbReference type="InterPro" id="IPR018247">
    <property type="entry name" value="EF_Hand_1_Ca_BS"/>
</dbReference>
<feature type="signal peptide" evidence="2">
    <location>
        <begin position="1"/>
        <end position="21"/>
    </location>
</feature>
<feature type="chain" id="PRO_5030722317" description="EF-hand domain-containing protein" evidence="2">
    <location>
        <begin position="22"/>
        <end position="448"/>
    </location>
</feature>
<dbReference type="GO" id="GO:0005509">
    <property type="term" value="F:calcium ion binding"/>
    <property type="evidence" value="ECO:0007669"/>
    <property type="project" value="InterPro"/>
</dbReference>
<dbReference type="EMBL" id="HBGE01073446">
    <property type="protein sequence ID" value="CAD9167237.1"/>
    <property type="molecule type" value="Transcribed_RNA"/>
</dbReference>
<dbReference type="Pfam" id="PF00024">
    <property type="entry name" value="PAN_1"/>
    <property type="match status" value="1"/>
</dbReference>
<feature type="compositionally biased region" description="Basic and acidic residues" evidence="1">
    <location>
        <begin position="304"/>
        <end position="320"/>
    </location>
</feature>